<dbReference type="InterPro" id="IPR037066">
    <property type="entry name" value="Plug_dom_sf"/>
</dbReference>
<dbReference type="PROSITE" id="PS50005">
    <property type="entry name" value="TPR"/>
    <property type="match status" value="1"/>
</dbReference>
<dbReference type="RefSeq" id="WP_289725247.1">
    <property type="nucleotide sequence ID" value="NZ_JAUDUY010000004.1"/>
</dbReference>
<dbReference type="Gene3D" id="2.170.130.10">
    <property type="entry name" value="TonB-dependent receptor, plug domain"/>
    <property type="match status" value="1"/>
</dbReference>
<protein>
    <submittedName>
        <fullName evidence="2">Carboxypeptidase-like regulatory domain-containing protein</fullName>
    </submittedName>
</protein>
<evidence type="ECO:0000313" key="3">
    <source>
        <dbReference type="Proteomes" id="UP001174839"/>
    </source>
</evidence>
<dbReference type="SUPFAM" id="SSF56935">
    <property type="entry name" value="Porins"/>
    <property type="match status" value="1"/>
</dbReference>
<dbReference type="Gene3D" id="2.60.40.1120">
    <property type="entry name" value="Carboxypeptidase-like, regulatory domain"/>
    <property type="match status" value="1"/>
</dbReference>
<sequence length="610" mass="68831">MKKFWILLLLIGPLTFGQQNQKTIRGTVTDGTSPLADVAISVEEGGASTFTDASGMYTIAAEPGDVLRYTYQGMKTLRIRVEDVTRILSPTMVIDVAELEEVVVVGSNRKSQRDLANEYAVNERLIRTAYGYLNADTAPGNIRFMTEEEISPIYVCILDLLRSRFAGVRVVGDCAGGGAPPSDGQITNIQGVRQSDADSFEEFDNLGPQRVYIRGTSSIFNQRAALFDVDGQIFSDPPIWLDINQIKRMAILNNFATTTQYGNLGAGGVIVINTLAGSPKSGKLKDFARLRNNFQTGPILTRADVASGEPTYYQELNAATSTADAKAVYEKYASRYSSAPYFVLDAYRHFYEVRGDQEFADEIVSSKAYLFDRNPVNMKALAYTYESQSRFNKSHEAYKEVMRMRPNYGQSYMDLGNSYRNLERYDKAAAQYKRYDYLVEENMIPVDSTDFVPILNRDYNNLLFLHQAGIVSAAQRESLYVEEETFQGTRLVFEWNDGEAEFDLQFVNPENQYHIWKHSMASDADGIMREKEIGFNTEEFLIDDSLPGTWEVNVRYLGNKSLTPTYLKVTIYDNYGSRSQRKEVRVFKLSLKDVNQRLFTLTKGATVALN</sequence>
<name>A0ABT7WG43_9FLAO</name>
<gene>
    <name evidence="2" type="ORF">QU605_10405</name>
</gene>
<organism evidence="2 3">
    <name type="scientific">Robiginitalea aurantiaca</name>
    <dbReference type="NCBI Taxonomy" id="3056915"/>
    <lineage>
        <taxon>Bacteria</taxon>
        <taxon>Pseudomonadati</taxon>
        <taxon>Bacteroidota</taxon>
        <taxon>Flavobacteriia</taxon>
        <taxon>Flavobacteriales</taxon>
        <taxon>Flavobacteriaceae</taxon>
        <taxon>Robiginitalea</taxon>
    </lineage>
</organism>
<accession>A0ABT7WG43</accession>
<dbReference type="InterPro" id="IPR008969">
    <property type="entry name" value="CarboxyPept-like_regulatory"/>
</dbReference>
<dbReference type="InterPro" id="IPR019734">
    <property type="entry name" value="TPR_rpt"/>
</dbReference>
<dbReference type="SUPFAM" id="SSF49464">
    <property type="entry name" value="Carboxypeptidase regulatory domain-like"/>
    <property type="match status" value="1"/>
</dbReference>
<dbReference type="Proteomes" id="UP001174839">
    <property type="component" value="Unassembled WGS sequence"/>
</dbReference>
<dbReference type="Pfam" id="PF13715">
    <property type="entry name" value="CarbopepD_reg_2"/>
    <property type="match status" value="1"/>
</dbReference>
<keyword evidence="1" id="KW-0802">TPR repeat</keyword>
<proteinExistence type="predicted"/>
<evidence type="ECO:0000256" key="1">
    <source>
        <dbReference type="PROSITE-ProRule" id="PRU00339"/>
    </source>
</evidence>
<comment type="caution">
    <text evidence="2">The sequence shown here is derived from an EMBL/GenBank/DDBJ whole genome shotgun (WGS) entry which is preliminary data.</text>
</comment>
<evidence type="ECO:0000313" key="2">
    <source>
        <dbReference type="EMBL" id="MDM9631886.1"/>
    </source>
</evidence>
<dbReference type="EMBL" id="JAUDUY010000004">
    <property type="protein sequence ID" value="MDM9631886.1"/>
    <property type="molecule type" value="Genomic_DNA"/>
</dbReference>
<dbReference type="SUPFAM" id="SSF48452">
    <property type="entry name" value="TPR-like"/>
    <property type="match status" value="1"/>
</dbReference>
<reference evidence="2" key="1">
    <citation type="submission" date="2023-06" db="EMBL/GenBank/DDBJ databases">
        <title>Robiginitalea aurantiacus sp. nov. and Algoriphagus sediminis sp. nov., isolated from coastal sediment.</title>
        <authorList>
            <person name="Zhou Z.Y."/>
            <person name="An J."/>
            <person name="Jia Y.W."/>
            <person name="Du Z.J."/>
        </authorList>
    </citation>
    <scope>NUCLEOTIDE SEQUENCE</scope>
    <source>
        <strain evidence="2">M39</strain>
    </source>
</reference>
<feature type="repeat" description="TPR" evidence="1">
    <location>
        <begin position="409"/>
        <end position="442"/>
    </location>
</feature>
<dbReference type="Gene3D" id="1.25.40.10">
    <property type="entry name" value="Tetratricopeptide repeat domain"/>
    <property type="match status" value="1"/>
</dbReference>
<keyword evidence="3" id="KW-1185">Reference proteome</keyword>
<dbReference type="InterPro" id="IPR011990">
    <property type="entry name" value="TPR-like_helical_dom_sf"/>
</dbReference>